<gene>
    <name evidence="2" type="ORF">CTAYLR_002377</name>
</gene>
<proteinExistence type="predicted"/>
<feature type="domain" description="PhoD-like phosphatase metallophosphatase" evidence="1">
    <location>
        <begin position="42"/>
        <end position="292"/>
    </location>
</feature>
<keyword evidence="3" id="KW-1185">Reference proteome</keyword>
<dbReference type="InterPro" id="IPR038607">
    <property type="entry name" value="PhoD-like_sf"/>
</dbReference>
<dbReference type="InterPro" id="IPR029052">
    <property type="entry name" value="Metallo-depent_PP-like"/>
</dbReference>
<evidence type="ECO:0000313" key="2">
    <source>
        <dbReference type="EMBL" id="KAJ8605373.1"/>
    </source>
</evidence>
<protein>
    <recommendedName>
        <fullName evidence="1">PhoD-like phosphatase metallophosphatase domain-containing protein</fullName>
    </recommendedName>
</protein>
<evidence type="ECO:0000259" key="1">
    <source>
        <dbReference type="Pfam" id="PF09423"/>
    </source>
</evidence>
<dbReference type="Gene3D" id="3.60.21.70">
    <property type="entry name" value="PhoD-like phosphatase"/>
    <property type="match status" value="1"/>
</dbReference>
<reference evidence="2" key="1">
    <citation type="submission" date="2023-01" db="EMBL/GenBank/DDBJ databases">
        <title>Metagenome sequencing of chrysophaentin producing Chrysophaeum taylorii.</title>
        <authorList>
            <person name="Davison J."/>
            <person name="Bewley C."/>
        </authorList>
    </citation>
    <scope>NUCLEOTIDE SEQUENCE</scope>
    <source>
        <strain evidence="2">NIES-1699</strain>
    </source>
</reference>
<sequence>MLHLFFGRAMAAVADYHHHHPFELRTAAVASCNKQHRPQPLWAAMLRQTPQAFFWAGDSVYPNRSDVDALRAALQTQKARPEYHEFRRRVPVISGTWDDHDLGINDAGRRANRVDERRAAFLDFINATSTYSAHEFGPPDRRVLFVLLDTRSYRDDHLVPSVGAWFRNIPGIGRFMPLVAAASRLFAGALGLPRLFGFDGDVLGEDQWRWLETVLAGATPKKSAAAAPAAAAAAKFVVLVSSIQVTTSNPSFESWDHFPKAKDRLFEVLRRTKPNGLLVLSGDVHHAEILGSSADVCGGFVEVTTSGMTHTLATSRLTRLLFPPLLRYFRAHRPLPTDYATALNYARLTFDWDHLTLSVHVLGEEDRPLLRPVTVASCPFDDPPPSRCPQRN</sequence>
<dbReference type="Proteomes" id="UP001230188">
    <property type="component" value="Unassembled WGS sequence"/>
</dbReference>
<name>A0AAD7XN49_9STRA</name>
<organism evidence="2 3">
    <name type="scientific">Chrysophaeum taylorii</name>
    <dbReference type="NCBI Taxonomy" id="2483200"/>
    <lineage>
        <taxon>Eukaryota</taxon>
        <taxon>Sar</taxon>
        <taxon>Stramenopiles</taxon>
        <taxon>Ochrophyta</taxon>
        <taxon>Pelagophyceae</taxon>
        <taxon>Pelagomonadales</taxon>
        <taxon>Pelagomonadaceae</taxon>
        <taxon>Chrysophaeum</taxon>
    </lineage>
</organism>
<dbReference type="PANTHER" id="PTHR33987">
    <property type="entry name" value="CALCINEURIN-LIKE METALLO-PHOSPHOESTERASE SUPERFAMILY PROTEIN"/>
    <property type="match status" value="1"/>
</dbReference>
<dbReference type="PANTHER" id="PTHR33987:SF1">
    <property type="entry name" value="CALCINEURIN-LIKE METALLO-PHOSPHOESTERASE SUPERFAMILY PROTEIN"/>
    <property type="match status" value="1"/>
</dbReference>
<dbReference type="Pfam" id="PF09423">
    <property type="entry name" value="PhoD"/>
    <property type="match status" value="1"/>
</dbReference>
<comment type="caution">
    <text evidence="2">The sequence shown here is derived from an EMBL/GenBank/DDBJ whole genome shotgun (WGS) entry which is preliminary data.</text>
</comment>
<dbReference type="AlphaFoldDB" id="A0AAD7XN49"/>
<accession>A0AAD7XN49</accession>
<evidence type="ECO:0000313" key="3">
    <source>
        <dbReference type="Proteomes" id="UP001230188"/>
    </source>
</evidence>
<dbReference type="SUPFAM" id="SSF56300">
    <property type="entry name" value="Metallo-dependent phosphatases"/>
    <property type="match status" value="1"/>
</dbReference>
<dbReference type="InterPro" id="IPR018946">
    <property type="entry name" value="PhoD-like_MPP"/>
</dbReference>
<dbReference type="CDD" id="cd07389">
    <property type="entry name" value="MPP_PhoD"/>
    <property type="match status" value="1"/>
</dbReference>
<dbReference type="EMBL" id="JAQMWT010000316">
    <property type="protein sequence ID" value="KAJ8605373.1"/>
    <property type="molecule type" value="Genomic_DNA"/>
</dbReference>